<protein>
    <recommendedName>
        <fullName evidence="3">Toxin</fullName>
    </recommendedName>
</protein>
<reference evidence="1 2" key="1">
    <citation type="submission" date="2014-07" db="EMBL/GenBank/DDBJ databases">
        <title>Genome Sequence of Rhodococcus opacus Strain R7, a Biodegrader of Mono- and Polycyclic Aromatic Hydrocarbons.</title>
        <authorList>
            <person name="Di Gennaro P."/>
            <person name="Zampolli J."/>
            <person name="Presti I."/>
            <person name="Cappelletti M."/>
            <person name="D'Ursi P."/>
            <person name="Orro A."/>
            <person name="Mezzelani A."/>
            <person name="Milanesi L."/>
        </authorList>
    </citation>
    <scope>NUCLEOTIDE SEQUENCE [LARGE SCALE GENOMIC DNA]</scope>
    <source>
        <strain evidence="1 2">R7</strain>
        <plasmid evidence="1">pPDG3</plasmid>
    </source>
</reference>
<evidence type="ECO:0008006" key="3">
    <source>
        <dbReference type="Google" id="ProtNLM"/>
    </source>
</evidence>
<evidence type="ECO:0000313" key="2">
    <source>
        <dbReference type="Proteomes" id="UP000028488"/>
    </source>
</evidence>
<dbReference type="EMBL" id="CP008950">
    <property type="protein sequence ID" value="AII11327.1"/>
    <property type="molecule type" value="Genomic_DNA"/>
</dbReference>
<evidence type="ECO:0000313" key="1">
    <source>
        <dbReference type="EMBL" id="AII11327.1"/>
    </source>
</evidence>
<sequence>MAVEWANSADKHGIDRDDALHAIENAVYVEQEFDEPRVPGHSKPWLFIGPPRTLGGPLLEVMVEIVPPRGMVVFHVMQARQKHLHRMKDPQ</sequence>
<gene>
    <name evidence="1" type="ORF">EP51_45755</name>
</gene>
<proteinExistence type="predicted"/>
<dbReference type="RefSeq" id="WP_128644089.1">
    <property type="nucleotide sequence ID" value="NZ_CP008950.1"/>
</dbReference>
<dbReference type="Proteomes" id="UP000028488">
    <property type="component" value="Plasmid pPDG3"/>
</dbReference>
<name>A0A076F1V9_RHOOP</name>
<geneLocation type="plasmid" evidence="1 2">
    <name>pPDG3</name>
</geneLocation>
<organism evidence="1 2">
    <name type="scientific">Rhodococcus opacus</name>
    <name type="common">Nocardia opaca</name>
    <dbReference type="NCBI Taxonomy" id="37919"/>
    <lineage>
        <taxon>Bacteria</taxon>
        <taxon>Bacillati</taxon>
        <taxon>Actinomycetota</taxon>
        <taxon>Actinomycetes</taxon>
        <taxon>Mycobacteriales</taxon>
        <taxon>Nocardiaceae</taxon>
        <taxon>Rhodococcus</taxon>
    </lineage>
</organism>
<accession>A0A076F1V9</accession>
<dbReference type="AlphaFoldDB" id="A0A076F1V9"/>
<keyword evidence="1" id="KW-0614">Plasmid</keyword>